<dbReference type="GO" id="GO:0005975">
    <property type="term" value="P:carbohydrate metabolic process"/>
    <property type="evidence" value="ECO:0007669"/>
    <property type="project" value="InterPro"/>
</dbReference>
<dbReference type="Gene3D" id="1.50.10.10">
    <property type="match status" value="2"/>
</dbReference>
<evidence type="ECO:0000256" key="1">
    <source>
        <dbReference type="PIRSR" id="PIRSR607822-1"/>
    </source>
</evidence>
<dbReference type="GO" id="GO:0046872">
    <property type="term" value="F:metal ion binding"/>
    <property type="evidence" value="ECO:0007669"/>
    <property type="project" value="UniProtKB-KW"/>
</dbReference>
<evidence type="ECO:0000313" key="2">
    <source>
        <dbReference type="EMBL" id="SFS13909.1"/>
    </source>
</evidence>
<protein>
    <submittedName>
        <fullName evidence="2">Lanthionine synthetase C-like protein</fullName>
    </submittedName>
</protein>
<evidence type="ECO:0000313" key="3">
    <source>
        <dbReference type="Proteomes" id="UP000199024"/>
    </source>
</evidence>
<sequence>MDTAQGRYWLSEPDHPGKKTSACELTGICGGGAGIVLFFLQMAHATGEASYLDDARRGADYLTAVWPNLLGKSVEPSRANLSFYEGIAGIAFALSETSKAMKEPRYQQAALAATDAVAQPMGTETGWTDPAHTADLVLYLLYAARTFHVETYRALAMEAGLRLVAMGKPHECGGMSWQNAGVTSAGQPSLAAEDETAHVSFTLARLFEEVQDSTFLNTSLEGAAHVQSVVTGSGALISYTSASFLSASHPEFGPAITGRARLFYQLYKVTGTDCYREQAEALANAAIRAEESVRHTPNSWETVRQSSGAASLLDLLLDLSAALGNLEYVEIAASLASRIVEQNTDFDGKSYVWDQRFPWIVPSALSAQTGYLTGAAGIGAALVHVALAQRGDLRPIVFPDSPFSDSCKQFTIS</sequence>
<dbReference type="EMBL" id="FOZL01000001">
    <property type="protein sequence ID" value="SFS13909.1"/>
    <property type="molecule type" value="Genomic_DNA"/>
</dbReference>
<accession>A0A1I6MDW3</accession>
<gene>
    <name evidence="2" type="ORF">SAMN05421771_2420</name>
</gene>
<proteinExistence type="predicted"/>
<dbReference type="SMART" id="SM01260">
    <property type="entry name" value="LANC_like"/>
    <property type="match status" value="1"/>
</dbReference>
<name>A0A1I6MDW3_9BACT</name>
<dbReference type="GO" id="GO:0031179">
    <property type="term" value="P:peptide modification"/>
    <property type="evidence" value="ECO:0007669"/>
    <property type="project" value="InterPro"/>
</dbReference>
<reference evidence="2 3" key="1">
    <citation type="submission" date="2016-10" db="EMBL/GenBank/DDBJ databases">
        <authorList>
            <person name="de Groot N.N."/>
        </authorList>
    </citation>
    <scope>NUCLEOTIDE SEQUENCE [LARGE SCALE GENOMIC DNA]</scope>
    <source>
        <strain evidence="2 3">DSM 21001</strain>
    </source>
</reference>
<keyword evidence="3" id="KW-1185">Reference proteome</keyword>
<dbReference type="Pfam" id="PF05147">
    <property type="entry name" value="LANC_like"/>
    <property type="match status" value="1"/>
</dbReference>
<dbReference type="STRING" id="474950.SAMN05421771_2420"/>
<organism evidence="2 3">
    <name type="scientific">Granulicella pectinivorans</name>
    <dbReference type="NCBI Taxonomy" id="474950"/>
    <lineage>
        <taxon>Bacteria</taxon>
        <taxon>Pseudomonadati</taxon>
        <taxon>Acidobacteriota</taxon>
        <taxon>Terriglobia</taxon>
        <taxon>Terriglobales</taxon>
        <taxon>Acidobacteriaceae</taxon>
        <taxon>Granulicella</taxon>
    </lineage>
</organism>
<feature type="binding site" evidence="1">
    <location>
        <position position="29"/>
    </location>
    <ligand>
        <name>Zn(2+)</name>
        <dbReference type="ChEBI" id="CHEBI:29105"/>
    </ligand>
</feature>
<keyword evidence="1" id="KW-0479">Metal-binding</keyword>
<dbReference type="InterPro" id="IPR012341">
    <property type="entry name" value="6hp_glycosidase-like_sf"/>
</dbReference>
<dbReference type="Proteomes" id="UP000199024">
    <property type="component" value="Unassembled WGS sequence"/>
</dbReference>
<dbReference type="AlphaFoldDB" id="A0A1I6MDW3"/>
<dbReference type="InterPro" id="IPR007822">
    <property type="entry name" value="LANC-like"/>
</dbReference>
<keyword evidence="1" id="KW-0862">Zinc</keyword>
<dbReference type="SUPFAM" id="SSF158745">
    <property type="entry name" value="LanC-like"/>
    <property type="match status" value="1"/>
</dbReference>